<proteinExistence type="predicted"/>
<sequence length="304" mass="33434">MDPAAIQNAVEHFADFLLKYFIALAAVGAFAMAVIEAWKKLFDSRTRYHMQAVQRWIGIEGGRDFAAGALLRSAVTPPSPERAYAELIHLTTGTEPPRDDAAAQRLFAYGEAASRKLRIPRSAELALFSLELERMMGHIQDAGDSALKDPKRYPNLYRFLVWGAKASDIKDWSTQATAISPMGSRRGPRGKDGAFAVSLNEKPDRKKAADRANLYARLHDATKRKLDGFQLYTAYRWTNLNQLAANIIGAATLFGALLWAQFVSGKTMSCWTLLLFFVISLAGGALAPVAKDIVTALQKVKGRG</sequence>
<reference evidence="2 3" key="1">
    <citation type="journal article" date="2016" name="Nat. Commun.">
        <title>Thousands of microbial genomes shed light on interconnected biogeochemical processes in an aquifer system.</title>
        <authorList>
            <person name="Anantharaman K."/>
            <person name="Brown C.T."/>
            <person name="Hug L.A."/>
            <person name="Sharon I."/>
            <person name="Castelle C.J."/>
            <person name="Probst A.J."/>
            <person name="Thomas B.C."/>
            <person name="Singh A."/>
            <person name="Wilkins M.J."/>
            <person name="Karaoz U."/>
            <person name="Brodie E.L."/>
            <person name="Williams K.H."/>
            <person name="Hubbard S.S."/>
            <person name="Banfield J.F."/>
        </authorList>
    </citation>
    <scope>NUCLEOTIDE SEQUENCE [LARGE SCALE GENOMIC DNA]</scope>
</reference>
<evidence type="ECO:0000313" key="3">
    <source>
        <dbReference type="Proteomes" id="UP000177925"/>
    </source>
</evidence>
<dbReference type="AlphaFoldDB" id="A0A1F6TBU9"/>
<feature type="transmembrane region" description="Helical" evidence="1">
    <location>
        <begin position="243"/>
        <end position="262"/>
    </location>
</feature>
<name>A0A1F6TBU9_9PROT</name>
<gene>
    <name evidence="2" type="ORF">A2150_03440</name>
</gene>
<evidence type="ECO:0000256" key="1">
    <source>
        <dbReference type="SAM" id="Phobius"/>
    </source>
</evidence>
<keyword evidence="1" id="KW-1133">Transmembrane helix</keyword>
<feature type="transmembrane region" description="Helical" evidence="1">
    <location>
        <begin position="274"/>
        <end position="294"/>
    </location>
</feature>
<feature type="transmembrane region" description="Helical" evidence="1">
    <location>
        <begin position="20"/>
        <end position="38"/>
    </location>
</feature>
<evidence type="ECO:0000313" key="2">
    <source>
        <dbReference type="EMBL" id="OGI42546.1"/>
    </source>
</evidence>
<accession>A0A1F6TBU9</accession>
<keyword evidence="1" id="KW-0472">Membrane</keyword>
<dbReference type="EMBL" id="MFSS01000086">
    <property type="protein sequence ID" value="OGI42546.1"/>
    <property type="molecule type" value="Genomic_DNA"/>
</dbReference>
<dbReference type="Proteomes" id="UP000177925">
    <property type="component" value="Unassembled WGS sequence"/>
</dbReference>
<comment type="caution">
    <text evidence="2">The sequence shown here is derived from an EMBL/GenBank/DDBJ whole genome shotgun (WGS) entry which is preliminary data.</text>
</comment>
<keyword evidence="1" id="KW-0812">Transmembrane</keyword>
<protein>
    <submittedName>
        <fullName evidence="2">Uncharacterized protein</fullName>
    </submittedName>
</protein>
<organism evidence="2 3">
    <name type="scientific">Candidatus Muproteobacteria bacterium RBG_16_64_11</name>
    <dbReference type="NCBI Taxonomy" id="1817758"/>
    <lineage>
        <taxon>Bacteria</taxon>
        <taxon>Pseudomonadati</taxon>
        <taxon>Pseudomonadota</taxon>
        <taxon>Candidatus Muproteobacteria</taxon>
    </lineage>
</organism>